<protein>
    <recommendedName>
        <fullName evidence="4">TonB C-terminal domain-containing protein</fullName>
    </recommendedName>
</protein>
<comment type="caution">
    <text evidence="2">The sequence shown here is derived from an EMBL/GenBank/DDBJ whole genome shotgun (WGS) entry which is preliminary data.</text>
</comment>
<feature type="chain" id="PRO_5045355604" description="TonB C-terminal domain-containing protein" evidence="1">
    <location>
        <begin position="21"/>
        <end position="139"/>
    </location>
</feature>
<dbReference type="SUPFAM" id="SSF74653">
    <property type="entry name" value="TolA/TonB C-terminal domain"/>
    <property type="match status" value="1"/>
</dbReference>
<evidence type="ECO:0000256" key="1">
    <source>
        <dbReference type="SAM" id="SignalP"/>
    </source>
</evidence>
<organism evidence="2 3">
    <name type="scientific">Algivirga pacifica</name>
    <dbReference type="NCBI Taxonomy" id="1162670"/>
    <lineage>
        <taxon>Bacteria</taxon>
        <taxon>Pseudomonadati</taxon>
        <taxon>Bacteroidota</taxon>
        <taxon>Cytophagia</taxon>
        <taxon>Cytophagales</taxon>
        <taxon>Flammeovirgaceae</taxon>
        <taxon>Algivirga</taxon>
    </lineage>
</organism>
<evidence type="ECO:0008006" key="4">
    <source>
        <dbReference type="Google" id="ProtNLM"/>
    </source>
</evidence>
<sequence length="139" mass="15611">MRYILLLSLISIFWTGPTLAQDSISHCLSSVDTLTNRIVFKSVDIEPQVIGGMNKLFLKIWKTLKVPKHFTPTESKIVIAFIVETTGNVTDLRTIKKIEGTNLDEQLKGIISTSKWNPGICKGEKVPTLRVLPLIVDYK</sequence>
<evidence type="ECO:0000313" key="3">
    <source>
        <dbReference type="Proteomes" id="UP001500298"/>
    </source>
</evidence>
<proteinExistence type="predicted"/>
<evidence type="ECO:0000313" key="2">
    <source>
        <dbReference type="EMBL" id="GAA4841677.1"/>
    </source>
</evidence>
<dbReference type="Gene3D" id="3.30.1150.10">
    <property type="match status" value="1"/>
</dbReference>
<dbReference type="Proteomes" id="UP001500298">
    <property type="component" value="Unassembled WGS sequence"/>
</dbReference>
<dbReference type="RefSeq" id="WP_345372892.1">
    <property type="nucleotide sequence ID" value="NZ_BAABJX010000043.1"/>
</dbReference>
<gene>
    <name evidence="2" type="ORF">GCM10023331_28310</name>
</gene>
<keyword evidence="3" id="KW-1185">Reference proteome</keyword>
<dbReference type="EMBL" id="BAABJX010000043">
    <property type="protein sequence ID" value="GAA4841677.1"/>
    <property type="molecule type" value="Genomic_DNA"/>
</dbReference>
<keyword evidence="1" id="KW-0732">Signal</keyword>
<reference evidence="3" key="1">
    <citation type="journal article" date="2019" name="Int. J. Syst. Evol. Microbiol.">
        <title>The Global Catalogue of Microorganisms (GCM) 10K type strain sequencing project: providing services to taxonomists for standard genome sequencing and annotation.</title>
        <authorList>
            <consortium name="The Broad Institute Genomics Platform"/>
            <consortium name="The Broad Institute Genome Sequencing Center for Infectious Disease"/>
            <person name="Wu L."/>
            <person name="Ma J."/>
        </authorList>
    </citation>
    <scope>NUCLEOTIDE SEQUENCE [LARGE SCALE GENOMIC DNA]</scope>
    <source>
        <strain evidence="3">JCM 18326</strain>
    </source>
</reference>
<accession>A0ABP9DDR8</accession>
<name>A0ABP9DDR8_9BACT</name>
<feature type="signal peptide" evidence="1">
    <location>
        <begin position="1"/>
        <end position="20"/>
    </location>
</feature>